<dbReference type="GO" id="GO:0003677">
    <property type="term" value="F:DNA binding"/>
    <property type="evidence" value="ECO:0007669"/>
    <property type="project" value="UniProtKB-KW"/>
</dbReference>
<dbReference type="HOGENOM" id="CLU_009098_0_1_0"/>
<evidence type="ECO:0000256" key="1">
    <source>
        <dbReference type="ARBA" id="ARBA00009402"/>
    </source>
</evidence>
<reference evidence="8 9" key="1">
    <citation type="journal article" date="2011" name="J. Bacteriol.">
        <title>Draft genome sequence of the anoxygenic filamentous phototrophic bacterium Oscillochloris trichoides subsp. DG-6.</title>
        <authorList>
            <person name="Kuznetsov B.B."/>
            <person name="Ivanovsky R.N."/>
            <person name="Keppen O.I."/>
            <person name="Sukhacheva M.V."/>
            <person name="Bumazhkin B.K."/>
            <person name="Patutina E.O."/>
            <person name="Beletsky A.V."/>
            <person name="Mardanov A.V."/>
            <person name="Baslerov R.V."/>
            <person name="Panteleeva A.N."/>
            <person name="Kolganova T.V."/>
            <person name="Ravin N.V."/>
            <person name="Skryabin K.G."/>
        </authorList>
    </citation>
    <scope>NUCLEOTIDE SEQUENCE [LARGE SCALE GENOMIC DNA]</scope>
    <source>
        <strain evidence="8 9">DG-6</strain>
    </source>
</reference>
<dbReference type="InterPro" id="IPR002513">
    <property type="entry name" value="Tn3_Tnp_DDE_dom"/>
</dbReference>
<dbReference type="GO" id="GO:0004803">
    <property type="term" value="F:transposase activity"/>
    <property type="evidence" value="ECO:0007669"/>
    <property type="project" value="InterPro"/>
</dbReference>
<dbReference type="Proteomes" id="UP000054010">
    <property type="component" value="Unassembled WGS sequence"/>
</dbReference>
<feature type="domain" description="Tn3 transposase DDE" evidence="6">
    <location>
        <begin position="324"/>
        <end position="714"/>
    </location>
</feature>
<dbReference type="Pfam" id="PF13700">
    <property type="entry name" value="DUF4158"/>
    <property type="match status" value="1"/>
</dbReference>
<keyword evidence="2" id="KW-0815">Transposition</keyword>
<dbReference type="InterPro" id="IPR047653">
    <property type="entry name" value="Tn3-like_transpos"/>
</dbReference>
<protein>
    <submittedName>
        <fullName evidence="8">Transposase Tn3 family protein</fullName>
    </submittedName>
</protein>
<dbReference type="NCBIfam" id="NF033527">
    <property type="entry name" value="transpos_Tn3"/>
    <property type="match status" value="1"/>
</dbReference>
<gene>
    <name evidence="8" type="ORF">OSCT_3131</name>
</gene>
<evidence type="ECO:0000313" key="9">
    <source>
        <dbReference type="Proteomes" id="UP000054010"/>
    </source>
</evidence>
<feature type="domain" description="DUF4158" evidence="7">
    <location>
        <begin position="32"/>
        <end position="119"/>
    </location>
</feature>
<dbReference type="STRING" id="765420.OSCT_3131"/>
<name>E1III0_9CHLR</name>
<accession>E1III0</accession>
<proteinExistence type="inferred from homology"/>
<dbReference type="InterPro" id="IPR025296">
    <property type="entry name" value="DUF4158"/>
</dbReference>
<evidence type="ECO:0000256" key="3">
    <source>
        <dbReference type="ARBA" id="ARBA00023125"/>
    </source>
</evidence>
<keyword evidence="4" id="KW-0233">DNA recombination</keyword>
<evidence type="ECO:0000256" key="4">
    <source>
        <dbReference type="ARBA" id="ARBA00023172"/>
    </source>
</evidence>
<dbReference type="GO" id="GO:0006313">
    <property type="term" value="P:DNA transposition"/>
    <property type="evidence" value="ECO:0007669"/>
    <property type="project" value="InterPro"/>
</dbReference>
<evidence type="ECO:0000256" key="5">
    <source>
        <dbReference type="SAM" id="MobiDB-lite"/>
    </source>
</evidence>
<dbReference type="AlphaFoldDB" id="E1III0"/>
<evidence type="ECO:0000259" key="6">
    <source>
        <dbReference type="Pfam" id="PF01526"/>
    </source>
</evidence>
<keyword evidence="9" id="KW-1185">Reference proteome</keyword>
<sequence length="747" mass="83295">MLEVGSCPRAAAGEDRMETETSGTTEPRRLHILEPHEVAALYARPSFTPDEQQHYFSLTEAEQAACADLRSLASQVGFILQLGYFKARQLFFAFTFAEVADDVAAILGRHFPTAAEVAWEPLSEPTLRPLIQAADLSATRVDAPLLEAVRFITATLGAGTSLGQCKPEAFPSRFLPVRQKRYLYSQEPGDRKRLIPGRYEFLAYQRVRNGVEAGDVVCHRSVQFRSFEDDLLSDEQWQANAGLLTASGRIVLDRPIREQLAEQEAELEALIQEVNARIADGSNTHITVRQQGGRTRWTLPYPRSSEPMNHPIFDAIPQVDLSRVLAFADEGCQMLDAFSHLLGRYSEAGISPAVLRALVVAWGMNMGLGRMGSISDISTHILARASENYLSPETLKAANDRVSNAIAALPITAVYNLGGQRHSSSDGQKFETAIPTFNARSSWKYFGLNTGVVANTLLVGNVPVNAQIIGAHDHESYYVLDLLLNNTTTLQPAIHSTDTHGTNQVNFALLHVFGFQFAPRYRNFPEKVEKGLYGFQHPRAYADLLLRPIRKLKTELIIDEWENLRRIFASLALKTTAQSIIVRKLNAYARRNKTCQALQEYDHIFLSRYLLRYIDSPPLRQFVQRALNRGENYHQLRRAVAHANFGKLRYRTAEEQVLWSECNRLLTNCIIYYNSAILSRILEAKLAAGDTVGAAQLAHVSPVAWQHINFYGRYEFTTGASPIDIDALVATAVQRPIPGGGESTEAV</sequence>
<evidence type="ECO:0000259" key="7">
    <source>
        <dbReference type="Pfam" id="PF13700"/>
    </source>
</evidence>
<dbReference type="eggNOG" id="COG4644">
    <property type="taxonomic scope" value="Bacteria"/>
</dbReference>
<comment type="caution">
    <text evidence="8">The sequence shown here is derived from an EMBL/GenBank/DDBJ whole genome shotgun (WGS) entry which is preliminary data.</text>
</comment>
<dbReference type="Pfam" id="PF01526">
    <property type="entry name" value="DDE_Tnp_Tn3"/>
    <property type="match status" value="1"/>
</dbReference>
<organism evidence="8 9">
    <name type="scientific">Oscillochloris trichoides DG-6</name>
    <dbReference type="NCBI Taxonomy" id="765420"/>
    <lineage>
        <taxon>Bacteria</taxon>
        <taxon>Bacillati</taxon>
        <taxon>Chloroflexota</taxon>
        <taxon>Chloroflexia</taxon>
        <taxon>Chloroflexales</taxon>
        <taxon>Chloroflexineae</taxon>
        <taxon>Oscillochloridaceae</taxon>
        <taxon>Oscillochloris</taxon>
    </lineage>
</organism>
<evidence type="ECO:0000256" key="2">
    <source>
        <dbReference type="ARBA" id="ARBA00022578"/>
    </source>
</evidence>
<feature type="region of interest" description="Disordered" evidence="5">
    <location>
        <begin position="1"/>
        <end position="27"/>
    </location>
</feature>
<comment type="similarity">
    <text evidence="1">Belongs to the transposase 7 family.</text>
</comment>
<evidence type="ECO:0000313" key="8">
    <source>
        <dbReference type="EMBL" id="EFO79006.1"/>
    </source>
</evidence>
<keyword evidence="3" id="KW-0238">DNA-binding</keyword>
<dbReference type="EMBL" id="ADVR01000134">
    <property type="protein sequence ID" value="EFO79006.1"/>
    <property type="molecule type" value="Genomic_DNA"/>
</dbReference>